<reference evidence="7" key="1">
    <citation type="submission" date="2015-10" db="EMBL/GenBank/DDBJ databases">
        <title>Draft Genome Sequences of 11 Lactococcus lactis subspecies cremoris strains.</title>
        <authorList>
            <person name="Wels M."/>
            <person name="Backus L."/>
            <person name="Boekhorst J."/>
            <person name="Dijkstra A."/>
            <person name="Beerthuizen M."/>
            <person name="Kelly W."/>
            <person name="Siezen R."/>
            <person name="Bachmann H."/>
            <person name="Van Hijum S."/>
        </authorList>
    </citation>
    <scope>NUCLEOTIDE SEQUENCE [LARGE SCALE GENOMIC DNA]</scope>
    <source>
        <strain evidence="7">M20</strain>
    </source>
</reference>
<evidence type="ECO:0000256" key="2">
    <source>
        <dbReference type="ARBA" id="ARBA00023125"/>
    </source>
</evidence>
<dbReference type="PATRIC" id="fig|1360.114.peg.2081"/>
<keyword evidence="4" id="KW-0175">Coiled coil</keyword>
<evidence type="ECO:0000256" key="1">
    <source>
        <dbReference type="ARBA" id="ARBA00023015"/>
    </source>
</evidence>
<dbReference type="Gene3D" id="1.10.260.40">
    <property type="entry name" value="lambda repressor-like DNA-binding domains"/>
    <property type="match status" value="1"/>
</dbReference>
<protein>
    <submittedName>
        <fullName evidence="6">Pleiotropic regulator of exopolysaccharide synthesis competence and biofilm formation Ftr XRE family</fullName>
    </submittedName>
</protein>
<name>A0A0V8E0W3_LACLL</name>
<comment type="caution">
    <text evidence="6">The sequence shown here is derived from an EMBL/GenBank/DDBJ whole genome shotgun (WGS) entry which is preliminary data.</text>
</comment>
<gene>
    <name evidence="6" type="ORF">M20_2099</name>
</gene>
<keyword evidence="3" id="KW-0804">Transcription</keyword>
<dbReference type="InterPro" id="IPR010982">
    <property type="entry name" value="Lambda_DNA-bd_dom_sf"/>
</dbReference>
<dbReference type="InterPro" id="IPR001387">
    <property type="entry name" value="Cro/C1-type_HTH"/>
</dbReference>
<keyword evidence="1" id="KW-0805">Transcription regulation</keyword>
<dbReference type="InterPro" id="IPR015927">
    <property type="entry name" value="Peptidase_S24_S26A/B/C"/>
</dbReference>
<evidence type="ECO:0000256" key="4">
    <source>
        <dbReference type="SAM" id="Coils"/>
    </source>
</evidence>
<evidence type="ECO:0000313" key="6">
    <source>
        <dbReference type="EMBL" id="KSU19295.1"/>
    </source>
</evidence>
<dbReference type="InterPro" id="IPR036286">
    <property type="entry name" value="LexA/Signal_pep-like_sf"/>
</dbReference>
<sequence>MELSERLKKLRLESGLTQKEVAIQLDMAYQHYQRWEKGGRTPKKDSLEKLAKVFNVSVSYLLGETNIKSSNELYNVVEKLNTTRQEETLNFAKEKLIEQEQEIKIININQPLVPYKALEEVALSAGLGEAYFDCLDTTTVYWNKYVKHDVAIFIRGNSMEPDFEYGQVALINFQNNIDCEGDVYAVDDVSRGVAYIKSVYVEDEYLRLVSLNDDIDFEGNRLFPDIFLPRDENTKIVGKVIEAFTPIEKKF</sequence>
<dbReference type="PANTHER" id="PTHR40661">
    <property type="match status" value="1"/>
</dbReference>
<evidence type="ECO:0000259" key="5">
    <source>
        <dbReference type="PROSITE" id="PS50943"/>
    </source>
</evidence>
<proteinExistence type="predicted"/>
<dbReference type="EMBL" id="LKLU01000113">
    <property type="protein sequence ID" value="KSU19295.1"/>
    <property type="molecule type" value="Genomic_DNA"/>
</dbReference>
<dbReference type="Gene3D" id="2.10.109.10">
    <property type="entry name" value="Umud Fragment, subunit A"/>
    <property type="match status" value="1"/>
</dbReference>
<feature type="domain" description="HTH cro/C1-type" evidence="5">
    <location>
        <begin position="7"/>
        <end position="61"/>
    </location>
</feature>
<dbReference type="PANTHER" id="PTHR40661:SF3">
    <property type="entry name" value="FELS-1 PROPHAGE TRANSCRIPTIONAL REGULATOR"/>
    <property type="match status" value="1"/>
</dbReference>
<dbReference type="CDD" id="cd06462">
    <property type="entry name" value="Peptidase_S24_S26"/>
    <property type="match status" value="1"/>
</dbReference>
<dbReference type="Pfam" id="PF00717">
    <property type="entry name" value="Peptidase_S24"/>
    <property type="match status" value="1"/>
</dbReference>
<dbReference type="GO" id="GO:0003677">
    <property type="term" value="F:DNA binding"/>
    <property type="evidence" value="ECO:0007669"/>
    <property type="project" value="UniProtKB-KW"/>
</dbReference>
<dbReference type="Proteomes" id="UP000053719">
    <property type="component" value="Unassembled WGS sequence"/>
</dbReference>
<feature type="coiled-coil region" evidence="4">
    <location>
        <begin position="82"/>
        <end position="109"/>
    </location>
</feature>
<dbReference type="CDD" id="cd00093">
    <property type="entry name" value="HTH_XRE"/>
    <property type="match status" value="1"/>
</dbReference>
<evidence type="ECO:0000256" key="3">
    <source>
        <dbReference type="ARBA" id="ARBA00023163"/>
    </source>
</evidence>
<accession>A0A0V8E0W3</accession>
<dbReference type="SUPFAM" id="SSF51306">
    <property type="entry name" value="LexA/Signal peptidase"/>
    <property type="match status" value="1"/>
</dbReference>
<dbReference type="SUPFAM" id="SSF47413">
    <property type="entry name" value="lambda repressor-like DNA-binding domains"/>
    <property type="match status" value="1"/>
</dbReference>
<dbReference type="AlphaFoldDB" id="A0A0V8E0W3"/>
<dbReference type="Pfam" id="PF01381">
    <property type="entry name" value="HTH_3"/>
    <property type="match status" value="1"/>
</dbReference>
<dbReference type="SMART" id="SM00530">
    <property type="entry name" value="HTH_XRE"/>
    <property type="match status" value="1"/>
</dbReference>
<keyword evidence="2" id="KW-0238">DNA-binding</keyword>
<evidence type="ECO:0000313" key="7">
    <source>
        <dbReference type="Proteomes" id="UP000053719"/>
    </source>
</evidence>
<dbReference type="PROSITE" id="PS50943">
    <property type="entry name" value="HTH_CROC1"/>
    <property type="match status" value="1"/>
</dbReference>
<organism evidence="6 7">
    <name type="scientific">Lactococcus lactis subsp. lactis</name>
    <name type="common">Streptococcus lactis</name>
    <dbReference type="NCBI Taxonomy" id="1360"/>
    <lineage>
        <taxon>Bacteria</taxon>
        <taxon>Bacillati</taxon>
        <taxon>Bacillota</taxon>
        <taxon>Bacilli</taxon>
        <taxon>Lactobacillales</taxon>
        <taxon>Streptococcaceae</taxon>
        <taxon>Lactococcus</taxon>
    </lineage>
</organism>
<dbReference type="RefSeq" id="WP_058212093.1">
    <property type="nucleotide sequence ID" value="NZ_LKLU01000113.1"/>
</dbReference>